<dbReference type="Pfam" id="PF05571">
    <property type="entry name" value="JAMP"/>
    <property type="match status" value="1"/>
</dbReference>
<dbReference type="EMBL" id="CAJOBC010007529">
    <property type="protein sequence ID" value="CAF3935294.1"/>
    <property type="molecule type" value="Genomic_DNA"/>
</dbReference>
<dbReference type="EMBL" id="CAJNOK010005471">
    <property type="protein sequence ID" value="CAF0973439.1"/>
    <property type="molecule type" value="Genomic_DNA"/>
</dbReference>
<evidence type="ECO:0008006" key="7">
    <source>
        <dbReference type="Google" id="ProtNLM"/>
    </source>
</evidence>
<dbReference type="OrthoDB" id="5920264at2759"/>
<dbReference type="GO" id="GO:0036503">
    <property type="term" value="P:ERAD pathway"/>
    <property type="evidence" value="ECO:0007669"/>
    <property type="project" value="TreeGrafter"/>
</dbReference>
<dbReference type="Proteomes" id="UP000677228">
    <property type="component" value="Unassembled WGS sequence"/>
</dbReference>
<dbReference type="Proteomes" id="UP000681722">
    <property type="component" value="Unassembled WGS sequence"/>
</dbReference>
<dbReference type="GO" id="GO:0031625">
    <property type="term" value="F:ubiquitin protein ligase binding"/>
    <property type="evidence" value="ECO:0007669"/>
    <property type="project" value="TreeGrafter"/>
</dbReference>
<dbReference type="Proteomes" id="UP000663829">
    <property type="component" value="Unassembled WGS sequence"/>
</dbReference>
<reference evidence="3" key="1">
    <citation type="submission" date="2021-02" db="EMBL/GenBank/DDBJ databases">
        <authorList>
            <person name="Nowell W R."/>
        </authorList>
    </citation>
    <scope>NUCLEOTIDE SEQUENCE</scope>
</reference>
<feature type="transmembrane region" description="Helical" evidence="1">
    <location>
        <begin position="161"/>
        <end position="183"/>
    </location>
</feature>
<feature type="transmembrane region" description="Helical" evidence="1">
    <location>
        <begin position="195"/>
        <end position="212"/>
    </location>
</feature>
<feature type="transmembrane region" description="Helical" evidence="1">
    <location>
        <begin position="256"/>
        <end position="273"/>
    </location>
</feature>
<evidence type="ECO:0000313" key="5">
    <source>
        <dbReference type="EMBL" id="CAF3935294.1"/>
    </source>
</evidence>
<evidence type="ECO:0000313" key="4">
    <source>
        <dbReference type="EMBL" id="CAF3744658.1"/>
    </source>
</evidence>
<sequence length="302" mass="35055">MSTYFIQQQQKSPCPGKYCGIQDNSTTCGACTRGYRSENGICLPCEDSLSLYNVMYLCFMTLLALICHWGFFTYSLRKQKDLSLYILIRLSTVYVLSFVELSIAFLLTLLVFPPYGKLNIHVCQIKMLSDFYPVFYNPVVNYTKKLRCSYEVVYPLQSAVFVLYIFATLLMLLLRPFLIFVLYQKNVYHSIYTALHFYPCLMIFHAIAAGLIYFSFPILTIVSAIIFNAVHFTHVGHTQQKWFKFVRLLRGDVRNWICYCLHVILLLCGLISLTKLESLKVLLAFAFVPAPLYILLWKFAEY</sequence>
<feature type="transmembrane region" description="Helical" evidence="1">
    <location>
        <begin position="54"/>
        <end position="74"/>
    </location>
</feature>
<proteinExistence type="predicted"/>
<dbReference type="EMBL" id="CAJOBA010005477">
    <property type="protein sequence ID" value="CAF3744658.1"/>
    <property type="molecule type" value="Genomic_DNA"/>
</dbReference>
<dbReference type="GO" id="GO:0006986">
    <property type="term" value="P:response to unfolded protein"/>
    <property type="evidence" value="ECO:0007669"/>
    <property type="project" value="InterPro"/>
</dbReference>
<protein>
    <recommendedName>
        <fullName evidence="7">JNK1/MAPK8-associated membrane protein</fullName>
    </recommendedName>
</protein>
<feature type="transmembrane region" description="Helical" evidence="1">
    <location>
        <begin position="279"/>
        <end position="300"/>
    </location>
</feature>
<dbReference type="PANTHER" id="PTHR12740:SF4">
    <property type="entry name" value="JNK1_MAPK8-ASSOCIATED MEMBRANE PROTEIN"/>
    <property type="match status" value="1"/>
</dbReference>
<keyword evidence="1" id="KW-0812">Transmembrane</keyword>
<keyword evidence="1" id="KW-1133">Transmembrane helix</keyword>
<accession>A0A814UBR1</accession>
<name>A0A814UBR1_9BILA</name>
<keyword evidence="6" id="KW-1185">Reference proteome</keyword>
<feature type="transmembrane region" description="Helical" evidence="1">
    <location>
        <begin position="86"/>
        <end position="112"/>
    </location>
</feature>
<keyword evidence="1" id="KW-0472">Membrane</keyword>
<dbReference type="InterPro" id="IPR008485">
    <property type="entry name" value="JAMP"/>
</dbReference>
<dbReference type="Proteomes" id="UP000682733">
    <property type="component" value="Unassembled WGS sequence"/>
</dbReference>
<dbReference type="AlphaFoldDB" id="A0A814UBR1"/>
<feature type="transmembrane region" description="Helical" evidence="1">
    <location>
        <begin position="218"/>
        <end position="235"/>
    </location>
</feature>
<organism evidence="3 6">
    <name type="scientific">Didymodactylos carnosus</name>
    <dbReference type="NCBI Taxonomy" id="1234261"/>
    <lineage>
        <taxon>Eukaryota</taxon>
        <taxon>Metazoa</taxon>
        <taxon>Spiralia</taxon>
        <taxon>Gnathifera</taxon>
        <taxon>Rotifera</taxon>
        <taxon>Eurotatoria</taxon>
        <taxon>Bdelloidea</taxon>
        <taxon>Philodinida</taxon>
        <taxon>Philodinidae</taxon>
        <taxon>Didymodactylos</taxon>
    </lineage>
</organism>
<evidence type="ECO:0000256" key="1">
    <source>
        <dbReference type="SAM" id="Phobius"/>
    </source>
</evidence>
<dbReference type="EMBL" id="CAJNOQ010007529">
    <property type="protein sequence ID" value="CAF1171417.1"/>
    <property type="molecule type" value="Genomic_DNA"/>
</dbReference>
<comment type="caution">
    <text evidence="3">The sequence shown here is derived from an EMBL/GenBank/DDBJ whole genome shotgun (WGS) entry which is preliminary data.</text>
</comment>
<evidence type="ECO:0000313" key="2">
    <source>
        <dbReference type="EMBL" id="CAF0973439.1"/>
    </source>
</evidence>
<dbReference type="PANTHER" id="PTHR12740">
    <property type="entry name" value="JNK1/MAPK8-ASSOCIATED MEMBRANE PROTEIN"/>
    <property type="match status" value="1"/>
</dbReference>
<evidence type="ECO:0000313" key="3">
    <source>
        <dbReference type="EMBL" id="CAF1171417.1"/>
    </source>
</evidence>
<gene>
    <name evidence="3" type="ORF">GPM918_LOCUS22206</name>
    <name evidence="2" type="ORF">OVA965_LOCUS13220</name>
    <name evidence="5" type="ORF">SRO942_LOCUS22204</name>
    <name evidence="4" type="ORF">TMI583_LOCUS13223</name>
</gene>
<dbReference type="GO" id="GO:0016020">
    <property type="term" value="C:membrane"/>
    <property type="evidence" value="ECO:0007669"/>
    <property type="project" value="InterPro"/>
</dbReference>
<evidence type="ECO:0000313" key="6">
    <source>
        <dbReference type="Proteomes" id="UP000663829"/>
    </source>
</evidence>